<reference evidence="1" key="1">
    <citation type="submission" date="2018-05" db="EMBL/GenBank/DDBJ databases">
        <authorList>
            <person name="Lanie J.A."/>
            <person name="Ng W.-L."/>
            <person name="Kazmierczak K.M."/>
            <person name="Andrzejewski T.M."/>
            <person name="Davidsen T.M."/>
            <person name="Wayne K.J."/>
            <person name="Tettelin H."/>
            <person name="Glass J.I."/>
            <person name="Rusch D."/>
            <person name="Podicherti R."/>
            <person name="Tsui H.-C.T."/>
            <person name="Winkler M.E."/>
        </authorList>
    </citation>
    <scope>NUCLEOTIDE SEQUENCE</scope>
</reference>
<accession>A0A382NEF1</accession>
<gene>
    <name evidence="1" type="ORF">METZ01_LOCUS312423</name>
</gene>
<protein>
    <submittedName>
        <fullName evidence="1">Uncharacterized protein</fullName>
    </submittedName>
</protein>
<dbReference type="EMBL" id="UINC01099927">
    <property type="protein sequence ID" value="SVC59569.1"/>
    <property type="molecule type" value="Genomic_DNA"/>
</dbReference>
<dbReference type="AlphaFoldDB" id="A0A382NEF1"/>
<organism evidence="1">
    <name type="scientific">marine metagenome</name>
    <dbReference type="NCBI Taxonomy" id="408172"/>
    <lineage>
        <taxon>unclassified sequences</taxon>
        <taxon>metagenomes</taxon>
        <taxon>ecological metagenomes</taxon>
    </lineage>
</organism>
<feature type="non-terminal residue" evidence="1">
    <location>
        <position position="40"/>
    </location>
</feature>
<sequence>MLITLYLYYDEYEEAAMIAGKYKNFLDSIHVELDSSYYQM</sequence>
<name>A0A382NEF1_9ZZZZ</name>
<proteinExistence type="predicted"/>
<evidence type="ECO:0000313" key="1">
    <source>
        <dbReference type="EMBL" id="SVC59569.1"/>
    </source>
</evidence>